<comment type="caution">
    <text evidence="4">The sequence shown here is derived from an EMBL/GenBank/DDBJ whole genome shotgun (WGS) entry which is preliminary data.</text>
</comment>
<evidence type="ECO:0000256" key="2">
    <source>
        <dbReference type="SAM" id="SignalP"/>
    </source>
</evidence>
<dbReference type="Proteomes" id="UP000623678">
    <property type="component" value="Unassembled WGS sequence"/>
</dbReference>
<organism evidence="4 5">
    <name type="scientific">Youxingia wuxianensis</name>
    <dbReference type="NCBI Taxonomy" id="2763678"/>
    <lineage>
        <taxon>Bacteria</taxon>
        <taxon>Bacillati</taxon>
        <taxon>Bacillota</taxon>
        <taxon>Clostridia</taxon>
        <taxon>Eubacteriales</taxon>
        <taxon>Oscillospiraceae</taxon>
        <taxon>Youxingia</taxon>
    </lineage>
</organism>
<name>A0A926EL29_9FIRM</name>
<feature type="domain" description="YknX-like C-terminal permuted SH3-like" evidence="3">
    <location>
        <begin position="288"/>
        <end position="354"/>
    </location>
</feature>
<dbReference type="Gene3D" id="2.40.420.20">
    <property type="match status" value="1"/>
</dbReference>
<dbReference type="AlphaFoldDB" id="A0A926EL29"/>
<dbReference type="GO" id="GO:0015562">
    <property type="term" value="F:efflux transmembrane transporter activity"/>
    <property type="evidence" value="ECO:0007669"/>
    <property type="project" value="TreeGrafter"/>
</dbReference>
<dbReference type="Gene3D" id="2.40.30.170">
    <property type="match status" value="1"/>
</dbReference>
<dbReference type="Gene3D" id="2.40.50.100">
    <property type="match status" value="1"/>
</dbReference>
<gene>
    <name evidence="4" type="ORF">H8705_01950</name>
</gene>
<dbReference type="InterPro" id="IPR058637">
    <property type="entry name" value="YknX-like_C"/>
</dbReference>
<dbReference type="GO" id="GO:1990281">
    <property type="term" value="C:efflux pump complex"/>
    <property type="evidence" value="ECO:0007669"/>
    <property type="project" value="TreeGrafter"/>
</dbReference>
<evidence type="ECO:0000259" key="3">
    <source>
        <dbReference type="Pfam" id="PF25989"/>
    </source>
</evidence>
<dbReference type="InterPro" id="IPR006143">
    <property type="entry name" value="RND_pump_MFP"/>
</dbReference>
<dbReference type="NCBIfam" id="TIGR01730">
    <property type="entry name" value="RND_mfp"/>
    <property type="match status" value="1"/>
</dbReference>
<reference evidence="4" key="1">
    <citation type="submission" date="2020-08" db="EMBL/GenBank/DDBJ databases">
        <title>Genome public.</title>
        <authorList>
            <person name="Liu C."/>
            <person name="Sun Q."/>
        </authorList>
    </citation>
    <scope>NUCLEOTIDE SEQUENCE</scope>
    <source>
        <strain evidence="4">NSJ-64</strain>
    </source>
</reference>
<proteinExistence type="inferred from homology"/>
<protein>
    <submittedName>
        <fullName evidence="4">Efflux RND transporter periplasmic adaptor subunit</fullName>
    </submittedName>
</protein>
<accession>A0A926EL29</accession>
<evidence type="ECO:0000256" key="1">
    <source>
        <dbReference type="ARBA" id="ARBA00009477"/>
    </source>
</evidence>
<dbReference type="Pfam" id="PF25989">
    <property type="entry name" value="YknX_C"/>
    <property type="match status" value="1"/>
</dbReference>
<sequence>MIGKRILALLLSIGSAAAITAAPVMTAAQIPLVEYVTPRLSLYEKRVNCNGTIESQNVKEIYLETPVIASDINVGVGDEVQKDQVLAIIDTKLTKSVVEQSIPTSMILQNIPSEDVSSLLDLYSAFSSSGLTGGSLEEVIAAYASASEISQETLTPNTLAYIPEVITAPMDGVVTQLSIKTDVLSRTATPVISIADANNYIAKVTVGESYISSIKLGDPCIIKGTGFSGKQYSGYVSKIYPVARKMVGSVSQETVVDVEIKIDNPDRDLKSGFSARAEIITDQQKNILTVPYEAVQQDENDIEYVYAVQGSRTVRRDITTGMELSDGVEVVEGLEEKDIIIADSSKIEKEGQMVSLKGG</sequence>
<dbReference type="EMBL" id="JACRTD010000001">
    <property type="protein sequence ID" value="MBC8584345.1"/>
    <property type="molecule type" value="Genomic_DNA"/>
</dbReference>
<dbReference type="RefSeq" id="WP_262394168.1">
    <property type="nucleotide sequence ID" value="NZ_JACRTD010000001.1"/>
</dbReference>
<evidence type="ECO:0000313" key="4">
    <source>
        <dbReference type="EMBL" id="MBC8584345.1"/>
    </source>
</evidence>
<keyword evidence="5" id="KW-1185">Reference proteome</keyword>
<evidence type="ECO:0000313" key="5">
    <source>
        <dbReference type="Proteomes" id="UP000623678"/>
    </source>
</evidence>
<feature type="signal peptide" evidence="2">
    <location>
        <begin position="1"/>
        <end position="21"/>
    </location>
</feature>
<comment type="similarity">
    <text evidence="1">Belongs to the membrane fusion protein (MFP) (TC 8.A.1) family.</text>
</comment>
<feature type="chain" id="PRO_5038527163" evidence="2">
    <location>
        <begin position="22"/>
        <end position="359"/>
    </location>
</feature>
<keyword evidence="2" id="KW-0732">Signal</keyword>
<dbReference type="PANTHER" id="PTHR30469">
    <property type="entry name" value="MULTIDRUG RESISTANCE PROTEIN MDTA"/>
    <property type="match status" value="1"/>
</dbReference>